<dbReference type="RefSeq" id="WP_344423460.1">
    <property type="nucleotide sequence ID" value="NZ_BAAAQK010000023.1"/>
</dbReference>
<dbReference type="Gene3D" id="2.40.160.210">
    <property type="entry name" value="Acyl-CoA thioesterase, double hotdog domain"/>
    <property type="match status" value="1"/>
</dbReference>
<dbReference type="Proteomes" id="UP001500449">
    <property type="component" value="Unassembled WGS sequence"/>
</dbReference>
<reference evidence="3 4" key="1">
    <citation type="journal article" date="2019" name="Int. J. Syst. Evol. Microbiol.">
        <title>The Global Catalogue of Microorganisms (GCM) 10K type strain sequencing project: providing services to taxonomists for standard genome sequencing and annotation.</title>
        <authorList>
            <consortium name="The Broad Institute Genomics Platform"/>
            <consortium name="The Broad Institute Genome Sequencing Center for Infectious Disease"/>
            <person name="Wu L."/>
            <person name="Ma J."/>
        </authorList>
    </citation>
    <scope>NUCLEOTIDE SEQUENCE [LARGE SCALE GENOMIC DNA]</scope>
    <source>
        <strain evidence="3 4">JCM 16009</strain>
    </source>
</reference>
<dbReference type="InterPro" id="IPR049450">
    <property type="entry name" value="ACOT8-like_C"/>
</dbReference>
<protein>
    <submittedName>
        <fullName evidence="3">Thioesterase family protein</fullName>
    </submittedName>
</protein>
<dbReference type="InterPro" id="IPR049449">
    <property type="entry name" value="TesB_ACOT8-like_N"/>
</dbReference>
<name>A0ABN2NJI9_9PSEU</name>
<feature type="domain" description="Acyl-CoA thioesterase-like C-terminal" evidence="2">
    <location>
        <begin position="145"/>
        <end position="267"/>
    </location>
</feature>
<dbReference type="PANTHER" id="PTHR38110:SF1">
    <property type="entry name" value="THIOESTERASE DOMAIN-CONTAINING PROTEIN"/>
    <property type="match status" value="1"/>
</dbReference>
<dbReference type="InterPro" id="IPR052389">
    <property type="entry name" value="Sec_Metab_Biosynth-Assoc"/>
</dbReference>
<comment type="caution">
    <text evidence="3">The sequence shown here is derived from an EMBL/GenBank/DDBJ whole genome shotgun (WGS) entry which is preliminary data.</text>
</comment>
<gene>
    <name evidence="3" type="ORF">GCM10009836_55800</name>
</gene>
<keyword evidence="4" id="KW-1185">Reference proteome</keyword>
<dbReference type="PANTHER" id="PTHR38110">
    <property type="entry name" value="CHROMOSOME 23, WHOLE GENOME SHOTGUN SEQUENCE"/>
    <property type="match status" value="1"/>
</dbReference>
<dbReference type="Pfam" id="PF20789">
    <property type="entry name" value="4HBT_3C"/>
    <property type="match status" value="1"/>
</dbReference>
<dbReference type="Pfam" id="PF13622">
    <property type="entry name" value="4HBT_3"/>
    <property type="match status" value="1"/>
</dbReference>
<evidence type="ECO:0000259" key="1">
    <source>
        <dbReference type="Pfam" id="PF13622"/>
    </source>
</evidence>
<dbReference type="EMBL" id="BAAAQK010000023">
    <property type="protein sequence ID" value="GAA1868174.1"/>
    <property type="molecule type" value="Genomic_DNA"/>
</dbReference>
<proteinExistence type="predicted"/>
<sequence length="272" mass="28830">MTSRPFSESTVLTEQGDGRFTAELGTLFTIGDKAHGGLLMVLLAKAGLARLDEERAGEEPLDPVAVSTEFLRAPALGTVELTAEAVKVGRQVSVASVRMTQGGKVMLTATITGGRLPDAEPAWQHPTSMPVEPPQDAIATLGVVRRPGEGLAAATEAYFDHATTAFLRGGTAEPVMRGWMRPRGEEPDPLFALLAGDALPPTVFNLGEGFGWAPTVQLSALLRSRPAPGWLRCESHAAYVAGTWFDEDCTVTDSAGRIVCQARQLALAPQRA</sequence>
<feature type="domain" description="Acyl-CoA thioesterase-like N-terminal HotDog" evidence="1">
    <location>
        <begin position="29"/>
        <end position="112"/>
    </location>
</feature>
<organism evidence="3 4">
    <name type="scientific">Pseudonocardia ailaonensis</name>
    <dbReference type="NCBI Taxonomy" id="367279"/>
    <lineage>
        <taxon>Bacteria</taxon>
        <taxon>Bacillati</taxon>
        <taxon>Actinomycetota</taxon>
        <taxon>Actinomycetes</taxon>
        <taxon>Pseudonocardiales</taxon>
        <taxon>Pseudonocardiaceae</taxon>
        <taxon>Pseudonocardia</taxon>
    </lineage>
</organism>
<evidence type="ECO:0000259" key="2">
    <source>
        <dbReference type="Pfam" id="PF20789"/>
    </source>
</evidence>
<evidence type="ECO:0000313" key="4">
    <source>
        <dbReference type="Proteomes" id="UP001500449"/>
    </source>
</evidence>
<accession>A0ABN2NJI9</accession>
<dbReference type="InterPro" id="IPR042171">
    <property type="entry name" value="Acyl-CoA_hotdog"/>
</dbReference>
<dbReference type="InterPro" id="IPR029069">
    <property type="entry name" value="HotDog_dom_sf"/>
</dbReference>
<evidence type="ECO:0000313" key="3">
    <source>
        <dbReference type="EMBL" id="GAA1868174.1"/>
    </source>
</evidence>
<dbReference type="SUPFAM" id="SSF54637">
    <property type="entry name" value="Thioesterase/thiol ester dehydrase-isomerase"/>
    <property type="match status" value="2"/>
</dbReference>